<feature type="transmembrane region" description="Helical" evidence="2">
    <location>
        <begin position="72"/>
        <end position="88"/>
    </location>
</feature>
<dbReference type="STRING" id="1121290.CLAOCE_09000"/>
<keyword evidence="2" id="KW-1133">Transmembrane helix</keyword>
<dbReference type="Pfam" id="PF07228">
    <property type="entry name" value="SpoIIE"/>
    <property type="match status" value="1"/>
</dbReference>
<dbReference type="InterPro" id="IPR045768">
    <property type="entry name" value="SpoIIE_N"/>
</dbReference>
<dbReference type="Gene3D" id="3.60.40.10">
    <property type="entry name" value="PPM-type phosphatase domain"/>
    <property type="match status" value="1"/>
</dbReference>
<keyword evidence="2" id="KW-0812">Transmembrane</keyword>
<gene>
    <name evidence="4" type="primary">spoIIE</name>
    <name evidence="4" type="ORF">CLOACE_09000</name>
</gene>
<dbReference type="Pfam" id="PF19732">
    <property type="entry name" value="SpoIIE_N"/>
    <property type="match status" value="1"/>
</dbReference>
<comment type="caution">
    <text evidence="4">The sequence shown here is derived from an EMBL/GenBank/DDBJ whole genome shotgun (WGS) entry which is preliminary data.</text>
</comment>
<feature type="transmembrane region" description="Helical" evidence="2">
    <location>
        <begin position="118"/>
        <end position="137"/>
    </location>
</feature>
<dbReference type="GO" id="GO:0004722">
    <property type="term" value="F:protein serine/threonine phosphatase activity"/>
    <property type="evidence" value="ECO:0007669"/>
    <property type="project" value="UniProtKB-EC"/>
</dbReference>
<dbReference type="PANTHER" id="PTHR43156:SF2">
    <property type="entry name" value="STAGE II SPORULATION PROTEIN E"/>
    <property type="match status" value="1"/>
</dbReference>
<feature type="domain" description="PPM-type phosphatase" evidence="3">
    <location>
        <begin position="578"/>
        <end position="791"/>
    </location>
</feature>
<keyword evidence="1 4" id="KW-0378">Hydrolase</keyword>
<dbReference type="InterPro" id="IPR014221">
    <property type="entry name" value="SpoII_E"/>
</dbReference>
<dbReference type="PANTHER" id="PTHR43156">
    <property type="entry name" value="STAGE II SPORULATION PROTEIN E-RELATED"/>
    <property type="match status" value="1"/>
</dbReference>
<dbReference type="InterPro" id="IPR001932">
    <property type="entry name" value="PPM-type_phosphatase-like_dom"/>
</dbReference>
<feature type="transmembrane region" description="Helical" evidence="2">
    <location>
        <begin position="248"/>
        <end position="265"/>
    </location>
</feature>
<proteinExistence type="predicted"/>
<evidence type="ECO:0000313" key="5">
    <source>
        <dbReference type="Proteomes" id="UP000175744"/>
    </source>
</evidence>
<sequence>MQYGIELFPYQRVKKINNEIRRKAPFKLKVFLRPMFYFLSAFLVSRVILINLMAPFGLAFLVSMLLQKNNKYVLIVSLGTFLGYISIHNNIKNLGAYLIIIATLFLVNNLINNMKKSLIILLLLSIVFIEFSLYKLFIVNLSAPVSIITSFFETVCIFPVYYIIDYSIKCFKEINTRHLYNSEETMSMCVTMSLIIAGTWGSNIFNLSIRNIIALTFVLIVGYIKGSASGAACGVSMGIVIGMCSNNMMEFIGVYGLCGLVSGMFNELGKWMSMISYLVAFSVLKMYSGTVNTFQFMEASIASCIFILIPLKVYNKIAIDLDWHKKEEKLKEDYVNKIKDIFINKLNNFSQMLFNISYTLANLSDNDKLAMKSKSSALVENLADRVCSNCNMNSICWKRETFYTYNAFAELIQNYQNKRSIIPYEIDRKCIKRSVLIKNTESIVNNYIINEIWRAQLSEGRETLAKQINNMGGSVEEIIDGFKSGIKFNTNMESNIRRILNKNNIKYREVYCFNDNNNRLLINISLNVCGGNKLCIKSILPLINQVSEKEMCIGDDSCNINVKNKSCNIVFQEAPKYHIVSAVGRACKDGEKNNGDSYSFEKLKDGTYMTIISDGMGSGSRAEEESGAVIELIEKFIKAGFSKITAINSINSIMTIKFSEDEKFSTVDLNSINLYTGEADFMKVGAVASFIKRGKNIEVIKSKTLPIGVLDKVDIDITEKNIQNGDIIVMLSDGVLDYDAENAGKVDWVIQHLKQIESNEPKEISDSIIAKAKELCKGKVKDDMTVIVSKVYSLR</sequence>
<feature type="transmembrane region" description="Helical" evidence="2">
    <location>
        <begin position="212"/>
        <end position="241"/>
    </location>
</feature>
<dbReference type="NCBIfam" id="TIGR02865">
    <property type="entry name" value="spore_II_E"/>
    <property type="match status" value="1"/>
</dbReference>
<dbReference type="OrthoDB" id="9763774at2"/>
<dbReference type="EMBL" id="LZFO01000010">
    <property type="protein sequence ID" value="OFI06565.1"/>
    <property type="molecule type" value="Genomic_DNA"/>
</dbReference>
<protein>
    <submittedName>
        <fullName evidence="4">Stage II sporulation protein E</fullName>
        <ecNumber evidence="4">3.1.3.16</ecNumber>
    </submittedName>
</protein>
<name>A0A1E8EZM1_9CLOT</name>
<dbReference type="InterPro" id="IPR036457">
    <property type="entry name" value="PPM-type-like_dom_sf"/>
</dbReference>
<feature type="transmembrane region" description="Helical" evidence="2">
    <location>
        <begin position="143"/>
        <end position="164"/>
    </location>
</feature>
<dbReference type="SUPFAM" id="SSF81606">
    <property type="entry name" value="PP2C-like"/>
    <property type="match status" value="1"/>
</dbReference>
<dbReference type="EC" id="3.1.3.16" evidence="4"/>
<feature type="transmembrane region" description="Helical" evidence="2">
    <location>
        <begin position="271"/>
        <end position="287"/>
    </location>
</feature>
<dbReference type="Proteomes" id="UP000175744">
    <property type="component" value="Unassembled WGS sequence"/>
</dbReference>
<dbReference type="RefSeq" id="WP_070109852.1">
    <property type="nucleotide sequence ID" value="NZ_LZFO01000010.1"/>
</dbReference>
<accession>A0A1E8EZM1</accession>
<keyword evidence="5" id="KW-1185">Reference proteome</keyword>
<feature type="transmembrane region" description="Helical" evidence="2">
    <location>
        <begin position="94"/>
        <end position="111"/>
    </location>
</feature>
<dbReference type="InterPro" id="IPR052016">
    <property type="entry name" value="Bact_Sigma-Reg"/>
</dbReference>
<evidence type="ECO:0000256" key="2">
    <source>
        <dbReference type="SAM" id="Phobius"/>
    </source>
</evidence>
<feature type="transmembrane region" description="Helical" evidence="2">
    <location>
        <begin position="35"/>
        <end position="60"/>
    </location>
</feature>
<dbReference type="AlphaFoldDB" id="A0A1E8EZM1"/>
<keyword evidence="2" id="KW-0472">Membrane</keyword>
<evidence type="ECO:0000313" key="4">
    <source>
        <dbReference type="EMBL" id="OFI06565.1"/>
    </source>
</evidence>
<evidence type="ECO:0000259" key="3">
    <source>
        <dbReference type="SMART" id="SM00331"/>
    </source>
</evidence>
<evidence type="ECO:0000256" key="1">
    <source>
        <dbReference type="ARBA" id="ARBA00022801"/>
    </source>
</evidence>
<dbReference type="SMART" id="SM00331">
    <property type="entry name" value="PP2C_SIG"/>
    <property type="match status" value="1"/>
</dbReference>
<organism evidence="4 5">
    <name type="scientific">Clostridium acetireducens DSM 10703</name>
    <dbReference type="NCBI Taxonomy" id="1121290"/>
    <lineage>
        <taxon>Bacteria</taxon>
        <taxon>Bacillati</taxon>
        <taxon>Bacillota</taxon>
        <taxon>Clostridia</taxon>
        <taxon>Eubacteriales</taxon>
        <taxon>Clostridiaceae</taxon>
        <taxon>Clostridium</taxon>
    </lineage>
</organism>
<reference evidence="4 5" key="1">
    <citation type="submission" date="2016-06" db="EMBL/GenBank/DDBJ databases">
        <title>Genome sequence of Clostridium acetireducens DSM 10703.</title>
        <authorList>
            <person name="Poehlein A."/>
            <person name="Fluechter S."/>
            <person name="Duerre P."/>
            <person name="Daniel R."/>
        </authorList>
    </citation>
    <scope>NUCLEOTIDE SEQUENCE [LARGE SCALE GENOMIC DNA]</scope>
    <source>
        <strain evidence="4 5">DSM 10703</strain>
    </source>
</reference>
<dbReference type="PATRIC" id="fig|1121290.3.peg.911"/>